<dbReference type="PANTHER" id="PTHR35395">
    <property type="entry name" value="DUF6536 DOMAIN-CONTAINING PROTEIN"/>
    <property type="match status" value="1"/>
</dbReference>
<comment type="caution">
    <text evidence="4">The sequence shown here is derived from an EMBL/GenBank/DDBJ whole genome shotgun (WGS) entry which is preliminary data.</text>
</comment>
<dbReference type="Proteomes" id="UP001148614">
    <property type="component" value="Unassembled WGS sequence"/>
</dbReference>
<keyword evidence="2" id="KW-1133">Transmembrane helix</keyword>
<evidence type="ECO:0000259" key="3">
    <source>
        <dbReference type="Pfam" id="PF20163"/>
    </source>
</evidence>
<gene>
    <name evidence="4" type="ORF">NPX13_g4044</name>
</gene>
<evidence type="ECO:0000313" key="5">
    <source>
        <dbReference type="Proteomes" id="UP001148614"/>
    </source>
</evidence>
<proteinExistence type="predicted"/>
<keyword evidence="5" id="KW-1185">Reference proteome</keyword>
<dbReference type="PANTHER" id="PTHR35395:SF1">
    <property type="entry name" value="DUF6536 DOMAIN-CONTAINING PROTEIN"/>
    <property type="match status" value="1"/>
</dbReference>
<feature type="transmembrane region" description="Helical" evidence="2">
    <location>
        <begin position="509"/>
        <end position="531"/>
    </location>
</feature>
<dbReference type="EMBL" id="JANPWZ010000544">
    <property type="protein sequence ID" value="KAJ3575418.1"/>
    <property type="molecule type" value="Genomic_DNA"/>
</dbReference>
<organism evidence="4 5">
    <name type="scientific">Xylaria arbuscula</name>
    <dbReference type="NCBI Taxonomy" id="114810"/>
    <lineage>
        <taxon>Eukaryota</taxon>
        <taxon>Fungi</taxon>
        <taxon>Dikarya</taxon>
        <taxon>Ascomycota</taxon>
        <taxon>Pezizomycotina</taxon>
        <taxon>Sordariomycetes</taxon>
        <taxon>Xylariomycetidae</taxon>
        <taxon>Xylariales</taxon>
        <taxon>Xylariaceae</taxon>
        <taxon>Xylaria</taxon>
    </lineage>
</organism>
<accession>A0A9W8NGS0</accession>
<reference evidence="4" key="1">
    <citation type="submission" date="2022-07" db="EMBL/GenBank/DDBJ databases">
        <title>Genome Sequence of Xylaria arbuscula.</title>
        <authorList>
            <person name="Buettner E."/>
        </authorList>
    </citation>
    <scope>NUCLEOTIDE SEQUENCE</scope>
    <source>
        <strain evidence="4">VT107</strain>
    </source>
</reference>
<feature type="transmembrane region" description="Helical" evidence="2">
    <location>
        <begin position="564"/>
        <end position="587"/>
    </location>
</feature>
<dbReference type="VEuPathDB" id="FungiDB:F4678DRAFT_429407"/>
<keyword evidence="2" id="KW-0812">Transmembrane</keyword>
<feature type="transmembrane region" description="Helical" evidence="2">
    <location>
        <begin position="62"/>
        <end position="85"/>
    </location>
</feature>
<dbReference type="AlphaFoldDB" id="A0A9W8NGS0"/>
<feature type="transmembrane region" description="Helical" evidence="2">
    <location>
        <begin position="125"/>
        <end position="146"/>
    </location>
</feature>
<name>A0A9W8NGS0_9PEZI</name>
<dbReference type="Pfam" id="PF20163">
    <property type="entry name" value="DUF6536"/>
    <property type="match status" value="1"/>
</dbReference>
<feature type="transmembrane region" description="Helical" evidence="2">
    <location>
        <begin position="454"/>
        <end position="472"/>
    </location>
</feature>
<evidence type="ECO:0000256" key="1">
    <source>
        <dbReference type="SAM" id="MobiDB-lite"/>
    </source>
</evidence>
<dbReference type="InterPro" id="IPR046623">
    <property type="entry name" value="DUF6536"/>
</dbReference>
<feature type="transmembrane region" description="Helical" evidence="2">
    <location>
        <begin position="20"/>
        <end position="41"/>
    </location>
</feature>
<evidence type="ECO:0000313" key="4">
    <source>
        <dbReference type="EMBL" id="KAJ3575418.1"/>
    </source>
</evidence>
<keyword evidence="2" id="KW-0472">Membrane</keyword>
<sequence length="702" mass="78586">MPLWRTLPQNGWRRAAVINIIMILAVNLALLIFFVIIIYQPGASISRPTIFFKGDCTTSSNLNLLLHLAINIFSTAVLASSNFFMQILSSPSRTEINQAHEWLRPLDIGIPSTKNLFYVSRFKRLGWLVFFVTSLPIHLFFNSAIFETSYRGSQWHFTIATEAFTRGVPFFPPGSSLSPGGTMLAGLLDGSETSFPLSGYGDQTPLDQYWNATSTVRLSLSRAADQARFWVRLKSEECQSEYRLCSPRKKYGDMVLIVDTGTDDPTGWKRSQIYSGQSAFWDARVPWDSINPLWYSTQCQTTRQSPRSGSPSGSCRNTCLEALGFQDTSFDLYSSEMPSIETPWLITFFQNYYQLEATNYGLKLKDGNYTFAVQYCLAEPIQPECKVQVSNALLLVIIVAIFLKIILGIIVVWILSSLSLVTPGDAIQSFITDPDRHTQFLGSLDITDSRRLELLLSFCYFSYNSLITMFHVEKEWNSFRHTLRPLRVSYPVGQQVSTYRLQLPYKASIPLIGTSIIFHWLLSNALFFIIIEGGYWNNKWAIHGLEDLFSVAEGSLVAIGYSPLFFLILFILSLTLVILPLTLLGFYKQRGDMVAGGWNSLVLSAACHVPTVVNEEHGSGSGSQGIHEHESSTSDSISADEDNADEDALLALTRREVRWGAMVLQVEIASVIPTEDGHTVLHLGLGGEDHNIGSPVEGEFYI</sequence>
<feature type="transmembrane region" description="Helical" evidence="2">
    <location>
        <begin position="392"/>
        <end position="415"/>
    </location>
</feature>
<evidence type="ECO:0000256" key="2">
    <source>
        <dbReference type="SAM" id="Phobius"/>
    </source>
</evidence>
<feature type="domain" description="DUF6536" evidence="3">
    <location>
        <begin position="12"/>
        <end position="165"/>
    </location>
</feature>
<protein>
    <recommendedName>
        <fullName evidence="3">DUF6536 domain-containing protein</fullName>
    </recommendedName>
</protein>
<feature type="region of interest" description="Disordered" evidence="1">
    <location>
        <begin position="615"/>
        <end position="640"/>
    </location>
</feature>